<feature type="transmembrane region" description="Helical" evidence="1">
    <location>
        <begin position="358"/>
        <end position="381"/>
    </location>
</feature>
<feature type="transmembrane region" description="Helical" evidence="1">
    <location>
        <begin position="409"/>
        <end position="434"/>
    </location>
</feature>
<dbReference type="OrthoDB" id="5380461at2"/>
<keyword evidence="1" id="KW-0472">Membrane</keyword>
<feature type="transmembrane region" description="Helical" evidence="1">
    <location>
        <begin position="497"/>
        <end position="526"/>
    </location>
</feature>
<keyword evidence="1" id="KW-1133">Transmembrane helix</keyword>
<sequence>MSFERAVVFLWAASARNRVLHQVRRLRQPKYLVGAMVGALYVYSLLLRRLGYQQDWAVVPPTARLFSEFMLGTAMLGTLLSAWALGPDRPALSFSETEVQHLFPAPVSRRELLHFKLARGLGGAAVGALAATVFVSRVLTPHPMLFFLGTTVTLATVSLHVTAASFMRTRLARLGTSGTLVRWVLLTAGCALLIGAAMRALSHHPLPEEGWDPLVMRQWVLALSTSPALWPGRALVALPLAQDLGTFLRRLPLGLGLLAVHYVWVMKAAVPFEESAVGRAEERARVREQWAQRGGRSMPPRMSAPPFRLTAVGRPEVAILWKNLIAGRRTGSVGRLVVAALLGGVVAMAASGESPGDALAQISGFLSPMCGGFAVLLSFFGPSAMRMDLRMDLPRLEQLRALPLTGRQVVAAELAAPALLLGAVQVGLVLVAVGGSVWREEGWNELWVALGLGAVCLLPAVTLGGLFVQNAAVVLFPAWLPPEGERVRGLEAIGQRLLTLVGTLVVLLVGMLPAAFLASVVGFGLYQLLDAGVWALPFAGFTAALVLVTEVALGIVALGHAFDQLDVSVEGTGVTS</sequence>
<feature type="transmembrane region" description="Helical" evidence="1">
    <location>
        <begin position="446"/>
        <end position="476"/>
    </location>
</feature>
<dbReference type="AlphaFoldDB" id="A0A1L9BI81"/>
<feature type="transmembrane region" description="Helical" evidence="1">
    <location>
        <begin position="31"/>
        <end position="51"/>
    </location>
</feature>
<feature type="transmembrane region" description="Helical" evidence="1">
    <location>
        <begin position="179"/>
        <end position="198"/>
    </location>
</feature>
<keyword evidence="3" id="KW-1185">Reference proteome</keyword>
<gene>
    <name evidence="2" type="ORF">BON30_01040</name>
</gene>
<evidence type="ECO:0000256" key="1">
    <source>
        <dbReference type="SAM" id="Phobius"/>
    </source>
</evidence>
<dbReference type="Proteomes" id="UP000182229">
    <property type="component" value="Unassembled WGS sequence"/>
</dbReference>
<reference evidence="2 3" key="2">
    <citation type="submission" date="2016-12" db="EMBL/GenBank/DDBJ databases">
        <title>Draft Genome Sequence of Cystobacter ferrugineus Strain Cbfe23.</title>
        <authorList>
            <person name="Akbar S."/>
            <person name="Dowd S.E."/>
            <person name="Stevens D.C."/>
        </authorList>
    </citation>
    <scope>NUCLEOTIDE SEQUENCE [LARGE SCALE GENOMIC DNA]</scope>
    <source>
        <strain evidence="2 3">Cbfe23</strain>
    </source>
</reference>
<feature type="transmembrane region" description="Helical" evidence="1">
    <location>
        <begin position="117"/>
        <end position="139"/>
    </location>
</feature>
<feature type="transmembrane region" description="Helical" evidence="1">
    <location>
        <begin position="538"/>
        <end position="558"/>
    </location>
</feature>
<accession>A0A1L9BI81</accession>
<keyword evidence="1" id="KW-0812">Transmembrane</keyword>
<name>A0A1L9BI81_9BACT</name>
<evidence type="ECO:0000313" key="2">
    <source>
        <dbReference type="EMBL" id="OJH41858.1"/>
    </source>
</evidence>
<dbReference type="STRING" id="83449.BON30_01040"/>
<dbReference type="EMBL" id="MPIN01000001">
    <property type="protein sequence ID" value="OJH41858.1"/>
    <property type="molecule type" value="Genomic_DNA"/>
</dbReference>
<reference evidence="3" key="1">
    <citation type="submission" date="2016-11" db="EMBL/GenBank/DDBJ databases">
        <authorList>
            <person name="Shukria A."/>
            <person name="Stevens D.C."/>
        </authorList>
    </citation>
    <scope>NUCLEOTIDE SEQUENCE [LARGE SCALE GENOMIC DNA]</scope>
    <source>
        <strain evidence="3">Cbfe23</strain>
    </source>
</reference>
<feature type="transmembrane region" description="Helical" evidence="1">
    <location>
        <begin position="63"/>
        <end position="85"/>
    </location>
</feature>
<protein>
    <submittedName>
        <fullName evidence="2">ABC transporter permease</fullName>
    </submittedName>
</protein>
<feature type="transmembrane region" description="Helical" evidence="1">
    <location>
        <begin position="332"/>
        <end position="352"/>
    </location>
</feature>
<comment type="caution">
    <text evidence="2">The sequence shown here is derived from an EMBL/GenBank/DDBJ whole genome shotgun (WGS) entry which is preliminary data.</text>
</comment>
<organism evidence="2 3">
    <name type="scientific">Cystobacter ferrugineus</name>
    <dbReference type="NCBI Taxonomy" id="83449"/>
    <lineage>
        <taxon>Bacteria</taxon>
        <taxon>Pseudomonadati</taxon>
        <taxon>Myxococcota</taxon>
        <taxon>Myxococcia</taxon>
        <taxon>Myxococcales</taxon>
        <taxon>Cystobacterineae</taxon>
        <taxon>Archangiaceae</taxon>
        <taxon>Cystobacter</taxon>
    </lineage>
</organism>
<evidence type="ECO:0000313" key="3">
    <source>
        <dbReference type="Proteomes" id="UP000182229"/>
    </source>
</evidence>
<feature type="transmembrane region" description="Helical" evidence="1">
    <location>
        <begin position="145"/>
        <end position="167"/>
    </location>
</feature>
<proteinExistence type="predicted"/>
<dbReference type="RefSeq" id="WP_071895948.1">
    <property type="nucleotide sequence ID" value="NZ_MPIN01000001.1"/>
</dbReference>